<reference evidence="1 2" key="1">
    <citation type="submission" date="2014-04" db="EMBL/GenBank/DDBJ databases">
        <authorList>
            <consortium name="DOE Joint Genome Institute"/>
            <person name="Kuo A."/>
            <person name="Ruytinx J."/>
            <person name="Rineau F."/>
            <person name="Colpaert J."/>
            <person name="Kohler A."/>
            <person name="Nagy L.G."/>
            <person name="Floudas D."/>
            <person name="Copeland A."/>
            <person name="Barry K.W."/>
            <person name="Cichocki N."/>
            <person name="Veneault-Fourrey C."/>
            <person name="LaButti K."/>
            <person name="Lindquist E.A."/>
            <person name="Lipzen A."/>
            <person name="Lundell T."/>
            <person name="Morin E."/>
            <person name="Murat C."/>
            <person name="Sun H."/>
            <person name="Tunlid A."/>
            <person name="Henrissat B."/>
            <person name="Grigoriev I.V."/>
            <person name="Hibbett D.S."/>
            <person name="Martin F."/>
            <person name="Nordberg H.P."/>
            <person name="Cantor M.N."/>
            <person name="Hua S.X."/>
        </authorList>
    </citation>
    <scope>NUCLEOTIDE SEQUENCE [LARGE SCALE GENOMIC DNA]</scope>
    <source>
        <strain evidence="1 2">UH-Slu-Lm8-n1</strain>
    </source>
</reference>
<dbReference type="EMBL" id="KN835477">
    <property type="protein sequence ID" value="KIK37071.1"/>
    <property type="molecule type" value="Genomic_DNA"/>
</dbReference>
<keyword evidence="2" id="KW-1185">Reference proteome</keyword>
<dbReference type="Proteomes" id="UP000054485">
    <property type="component" value="Unassembled WGS sequence"/>
</dbReference>
<sequence length="100" mass="11748">MHHRGGTCAHTQDAPNRLIRIKSLGPWRDSRQLVYLHVRVHDDLSQTPNAQRPVDKQDILYCTSCHRERDTQWQGDSWRTGLGKEFIKPYFQRRVLAPSL</sequence>
<dbReference type="AlphaFoldDB" id="A0A0D0A665"/>
<name>A0A0D0A665_9AGAM</name>
<protein>
    <submittedName>
        <fullName evidence="1">Uncharacterized protein</fullName>
    </submittedName>
</protein>
<gene>
    <name evidence="1" type="ORF">CY34DRAFT_810723</name>
</gene>
<organism evidence="1 2">
    <name type="scientific">Suillus luteus UH-Slu-Lm8-n1</name>
    <dbReference type="NCBI Taxonomy" id="930992"/>
    <lineage>
        <taxon>Eukaryota</taxon>
        <taxon>Fungi</taxon>
        <taxon>Dikarya</taxon>
        <taxon>Basidiomycota</taxon>
        <taxon>Agaricomycotina</taxon>
        <taxon>Agaricomycetes</taxon>
        <taxon>Agaricomycetidae</taxon>
        <taxon>Boletales</taxon>
        <taxon>Suillineae</taxon>
        <taxon>Suillaceae</taxon>
        <taxon>Suillus</taxon>
    </lineage>
</organism>
<dbReference type="InParanoid" id="A0A0D0A665"/>
<evidence type="ECO:0000313" key="1">
    <source>
        <dbReference type="EMBL" id="KIK37071.1"/>
    </source>
</evidence>
<proteinExistence type="predicted"/>
<evidence type="ECO:0000313" key="2">
    <source>
        <dbReference type="Proteomes" id="UP000054485"/>
    </source>
</evidence>
<accession>A0A0D0A665</accession>
<reference evidence="2" key="2">
    <citation type="submission" date="2015-01" db="EMBL/GenBank/DDBJ databases">
        <title>Evolutionary Origins and Diversification of the Mycorrhizal Mutualists.</title>
        <authorList>
            <consortium name="DOE Joint Genome Institute"/>
            <consortium name="Mycorrhizal Genomics Consortium"/>
            <person name="Kohler A."/>
            <person name="Kuo A."/>
            <person name="Nagy L.G."/>
            <person name="Floudas D."/>
            <person name="Copeland A."/>
            <person name="Barry K.W."/>
            <person name="Cichocki N."/>
            <person name="Veneault-Fourrey C."/>
            <person name="LaButti K."/>
            <person name="Lindquist E.A."/>
            <person name="Lipzen A."/>
            <person name="Lundell T."/>
            <person name="Morin E."/>
            <person name="Murat C."/>
            <person name="Riley R."/>
            <person name="Ohm R."/>
            <person name="Sun H."/>
            <person name="Tunlid A."/>
            <person name="Henrissat B."/>
            <person name="Grigoriev I.V."/>
            <person name="Hibbett D.S."/>
            <person name="Martin F."/>
        </authorList>
    </citation>
    <scope>NUCLEOTIDE SEQUENCE [LARGE SCALE GENOMIC DNA]</scope>
    <source>
        <strain evidence="2">UH-Slu-Lm8-n1</strain>
    </source>
</reference>
<dbReference type="HOGENOM" id="CLU_2307915_0_0_1"/>